<dbReference type="GO" id="GO:0003676">
    <property type="term" value="F:nucleic acid binding"/>
    <property type="evidence" value="ECO:0007669"/>
    <property type="project" value="InterPro"/>
</dbReference>
<comment type="caution">
    <text evidence="4">The sequence shown here is derived from an EMBL/GenBank/DDBJ whole genome shotgun (WGS) entry which is preliminary data.</text>
</comment>
<feature type="compositionally biased region" description="Basic and acidic residues" evidence="2">
    <location>
        <begin position="281"/>
        <end position="290"/>
    </location>
</feature>
<dbReference type="Pfam" id="PF14529">
    <property type="entry name" value="Exo_endo_phos_2"/>
    <property type="match status" value="1"/>
</dbReference>
<dbReference type="Gene3D" id="3.60.10.10">
    <property type="entry name" value="Endonuclease/exonuclease/phosphatase"/>
    <property type="match status" value="1"/>
</dbReference>
<dbReference type="SUPFAM" id="SSF56672">
    <property type="entry name" value="DNA/RNA polymerases"/>
    <property type="match status" value="1"/>
</dbReference>
<dbReference type="PANTHER" id="PTHR19446">
    <property type="entry name" value="REVERSE TRANSCRIPTASES"/>
    <property type="match status" value="1"/>
</dbReference>
<dbReference type="GO" id="GO:0003824">
    <property type="term" value="F:catalytic activity"/>
    <property type="evidence" value="ECO:0007669"/>
    <property type="project" value="InterPro"/>
</dbReference>
<dbReference type="InterPro" id="IPR001878">
    <property type="entry name" value="Znf_CCHC"/>
</dbReference>
<evidence type="ECO:0000256" key="2">
    <source>
        <dbReference type="SAM" id="MobiDB-lite"/>
    </source>
</evidence>
<dbReference type="GO" id="GO:0008270">
    <property type="term" value="F:zinc ion binding"/>
    <property type="evidence" value="ECO:0007669"/>
    <property type="project" value="UniProtKB-KW"/>
</dbReference>
<dbReference type="AlphaFoldDB" id="A0AAW2G199"/>
<evidence type="ECO:0000313" key="4">
    <source>
        <dbReference type="EMBL" id="KAL0121307.1"/>
    </source>
</evidence>
<dbReference type="PROSITE" id="PS50158">
    <property type="entry name" value="ZF_CCHC"/>
    <property type="match status" value="1"/>
</dbReference>
<feature type="region of interest" description="Disordered" evidence="2">
    <location>
        <begin position="1"/>
        <end position="49"/>
    </location>
</feature>
<feature type="compositionally biased region" description="Basic and acidic residues" evidence="2">
    <location>
        <begin position="86"/>
        <end position="101"/>
    </location>
</feature>
<evidence type="ECO:0000259" key="3">
    <source>
        <dbReference type="PROSITE" id="PS50158"/>
    </source>
</evidence>
<feature type="domain" description="CCHC-type" evidence="3">
    <location>
        <begin position="245"/>
        <end position="258"/>
    </location>
</feature>
<dbReference type="Pfam" id="PF00078">
    <property type="entry name" value="RVT_1"/>
    <property type="match status" value="1"/>
</dbReference>
<feature type="compositionally biased region" description="Polar residues" evidence="2">
    <location>
        <begin position="11"/>
        <end position="23"/>
    </location>
</feature>
<dbReference type="GO" id="GO:0071897">
    <property type="term" value="P:DNA biosynthetic process"/>
    <property type="evidence" value="ECO:0007669"/>
    <property type="project" value="UniProtKB-ARBA"/>
</dbReference>
<dbReference type="InterPro" id="IPR000477">
    <property type="entry name" value="RT_dom"/>
</dbReference>
<dbReference type="SUPFAM" id="SSF57756">
    <property type="entry name" value="Retrovirus zinc finger-like domains"/>
    <property type="match status" value="1"/>
</dbReference>
<reference evidence="4 5" key="1">
    <citation type="submission" date="2023-03" db="EMBL/GenBank/DDBJ databases">
        <title>High recombination rates correlate with genetic variation in Cardiocondyla obscurior ants.</title>
        <authorList>
            <person name="Errbii M."/>
        </authorList>
    </citation>
    <scope>NUCLEOTIDE SEQUENCE [LARGE SCALE GENOMIC DNA]</scope>
    <source>
        <strain evidence="4">Alpha-2009</strain>
        <tissue evidence="4">Whole body</tissue>
    </source>
</reference>
<keyword evidence="1" id="KW-0862">Zinc</keyword>
<keyword evidence="1" id="KW-0863">Zinc-finger</keyword>
<dbReference type="InterPro" id="IPR036691">
    <property type="entry name" value="Endo/exonu/phosph_ase_sf"/>
</dbReference>
<dbReference type="EMBL" id="JADYXP020000007">
    <property type="protein sequence ID" value="KAL0121307.1"/>
    <property type="molecule type" value="Genomic_DNA"/>
</dbReference>
<gene>
    <name evidence="4" type="ORF">PUN28_008759</name>
</gene>
<feature type="region of interest" description="Disordered" evidence="2">
    <location>
        <begin position="86"/>
        <end position="119"/>
    </location>
</feature>
<organism evidence="4 5">
    <name type="scientific">Cardiocondyla obscurior</name>
    <dbReference type="NCBI Taxonomy" id="286306"/>
    <lineage>
        <taxon>Eukaryota</taxon>
        <taxon>Metazoa</taxon>
        <taxon>Ecdysozoa</taxon>
        <taxon>Arthropoda</taxon>
        <taxon>Hexapoda</taxon>
        <taxon>Insecta</taxon>
        <taxon>Pterygota</taxon>
        <taxon>Neoptera</taxon>
        <taxon>Endopterygota</taxon>
        <taxon>Hymenoptera</taxon>
        <taxon>Apocrita</taxon>
        <taxon>Aculeata</taxon>
        <taxon>Formicoidea</taxon>
        <taxon>Formicidae</taxon>
        <taxon>Myrmicinae</taxon>
        <taxon>Cardiocondyla</taxon>
    </lineage>
</organism>
<proteinExistence type="predicted"/>
<feature type="compositionally biased region" description="Polar residues" evidence="2">
    <location>
        <begin position="299"/>
        <end position="310"/>
    </location>
</feature>
<keyword evidence="5" id="KW-1185">Reference proteome</keyword>
<dbReference type="SUPFAM" id="SSF56219">
    <property type="entry name" value="DNase I-like"/>
    <property type="match status" value="1"/>
</dbReference>
<dbReference type="SMART" id="SM00343">
    <property type="entry name" value="ZnF_C2HC"/>
    <property type="match status" value="2"/>
</dbReference>
<name>A0AAW2G199_9HYME</name>
<dbReference type="Proteomes" id="UP001430953">
    <property type="component" value="Unassembled WGS sequence"/>
</dbReference>
<dbReference type="CDD" id="cd01650">
    <property type="entry name" value="RT_nLTR_like"/>
    <property type="match status" value="1"/>
</dbReference>
<dbReference type="InterPro" id="IPR005135">
    <property type="entry name" value="Endo/exonuclease/phosphatase"/>
</dbReference>
<dbReference type="Gene3D" id="4.10.60.10">
    <property type="entry name" value="Zinc finger, CCHC-type"/>
    <property type="match status" value="1"/>
</dbReference>
<dbReference type="InterPro" id="IPR036875">
    <property type="entry name" value="Znf_CCHC_sf"/>
</dbReference>
<accession>A0AAW2G199</accession>
<feature type="compositionally biased region" description="Basic and acidic residues" evidence="2">
    <location>
        <begin position="1"/>
        <end position="10"/>
    </location>
</feature>
<feature type="compositionally biased region" description="Polar residues" evidence="2">
    <location>
        <begin position="327"/>
        <end position="340"/>
    </location>
</feature>
<protein>
    <recommendedName>
        <fullName evidence="3">CCHC-type domain-containing protein</fullName>
    </recommendedName>
</protein>
<evidence type="ECO:0000256" key="1">
    <source>
        <dbReference type="PROSITE-ProRule" id="PRU00047"/>
    </source>
</evidence>
<evidence type="ECO:0000313" key="5">
    <source>
        <dbReference type="Proteomes" id="UP001430953"/>
    </source>
</evidence>
<feature type="region of interest" description="Disordered" evidence="2">
    <location>
        <begin position="280"/>
        <end position="344"/>
    </location>
</feature>
<dbReference type="InterPro" id="IPR043502">
    <property type="entry name" value="DNA/RNA_pol_sf"/>
</dbReference>
<keyword evidence="1" id="KW-0479">Metal-binding</keyword>
<sequence length="918" mass="103775">MNMDNEKEENLQLQGVRTPSSRQGRVASAPPYLGSDYGGSIEGDDERMNMPLGKRKRVIIGRKRTAEQRNDATSALERAAAMEEEEKKQKTVIRQSDKEVGQRVARKHRSSLNPRRPSAKHLIRRPYRSLAKMKAKVLAKELSTALASVQQVRIACPQKTADIRIRDLDDYTRKDDVINAVLTSFETCRQEDLKLGEIRRSYNGLYTTVLKCPVAVANQLIEKKRIQIGWVSARIEALPARPLQCFRCLQKGHVRENCNSPIDRSNSCFRCGETNHTAHPVPERKIEDKSKKTKKNKGQGPSNVSPLENNKAQPSKKKKDAPPAPSENLQTCSGSTSNPVETPWIPGAPSCAPIERGQRYVAARWGPTIIVGTYLPPSGTIEEYQKWLDDIAVCIRRVRNSPIIVAGDFNAWSTTWGSARTNARRPPCWAANRCLIDHEKGADGRYVNWMRTLSGFHRRFLFASDLPQEEEDPEIQLQWVTETVTRACDMSMPRVKHRFRRSAYWWSDQIAALRRDAIRTSRKVTRSRDNQDRRAEALATYKEARKTLRTAIRKAKEESWTELIEALDDDPWGRAYKIVCKKLRPMAPPITEVLAPQFLKEVIGKLFPPDTREDGRVHLQSSDLDWNAALEITEEEFLHAAKRGLRGNTAPGPDGLTKAVWRLALKSIQGPIIQLFNSCLRHGAFPLPWKKAKLVLLRKQGKPEDSPSAYRPICLLDEAGKLFERIIVNRLVQHLSKEGTNFSRNQFGFRAGISTVNAITAVRNFTEEHFPGGDILGSYLHNRYFTFTDHNGKVQERSLQRGVPQGSVLGPFLWNIGYDAVFSSALPPHSKVVCYADDTLILSGGRDWTEAREREIAASSVLLRSEAWPLRGPRKDGGHCVFWKDRWSSASTFFTNLGGCGQNPDRPELKVLGPHFRP</sequence>